<evidence type="ECO:0000313" key="3">
    <source>
        <dbReference type="Proteomes" id="UP000023152"/>
    </source>
</evidence>
<evidence type="ECO:0000313" key="2">
    <source>
        <dbReference type="EMBL" id="ETO06652.1"/>
    </source>
</evidence>
<name>X6LZQ8_RETFI</name>
<dbReference type="EMBL" id="ASPP01026929">
    <property type="protein sequence ID" value="ETO06652.1"/>
    <property type="molecule type" value="Genomic_DNA"/>
</dbReference>
<organism evidence="2 3">
    <name type="scientific">Reticulomyxa filosa</name>
    <dbReference type="NCBI Taxonomy" id="46433"/>
    <lineage>
        <taxon>Eukaryota</taxon>
        <taxon>Sar</taxon>
        <taxon>Rhizaria</taxon>
        <taxon>Retaria</taxon>
        <taxon>Foraminifera</taxon>
        <taxon>Monothalamids</taxon>
        <taxon>Reticulomyxidae</taxon>
        <taxon>Reticulomyxa</taxon>
    </lineage>
</organism>
<comment type="caution">
    <text evidence="2">The sequence shown here is derived from an EMBL/GenBank/DDBJ whole genome shotgun (WGS) entry which is preliminary data.</text>
</comment>
<feature type="non-terminal residue" evidence="2">
    <location>
        <position position="1"/>
    </location>
</feature>
<dbReference type="Proteomes" id="UP000023152">
    <property type="component" value="Unassembled WGS sequence"/>
</dbReference>
<reference evidence="2 3" key="1">
    <citation type="journal article" date="2013" name="Curr. Biol.">
        <title>The Genome of the Foraminiferan Reticulomyxa filosa.</title>
        <authorList>
            <person name="Glockner G."/>
            <person name="Hulsmann N."/>
            <person name="Schleicher M."/>
            <person name="Noegel A.A."/>
            <person name="Eichinger L."/>
            <person name="Gallinger C."/>
            <person name="Pawlowski J."/>
            <person name="Sierra R."/>
            <person name="Euteneuer U."/>
            <person name="Pillet L."/>
            <person name="Moustafa A."/>
            <person name="Platzer M."/>
            <person name="Groth M."/>
            <person name="Szafranski K."/>
            <person name="Schliwa M."/>
        </authorList>
    </citation>
    <scope>NUCLEOTIDE SEQUENCE [LARGE SCALE GENOMIC DNA]</scope>
</reference>
<proteinExistence type="predicted"/>
<evidence type="ECO:0000256" key="1">
    <source>
        <dbReference type="SAM" id="MobiDB-lite"/>
    </source>
</evidence>
<protein>
    <submittedName>
        <fullName evidence="2">Uncharacterized protein</fullName>
    </submittedName>
</protein>
<gene>
    <name evidence="2" type="ORF">RFI_30740</name>
</gene>
<keyword evidence="3" id="KW-1185">Reference proteome</keyword>
<feature type="region of interest" description="Disordered" evidence="1">
    <location>
        <begin position="272"/>
        <end position="304"/>
    </location>
</feature>
<feature type="compositionally biased region" description="Basic residues" evidence="1">
    <location>
        <begin position="277"/>
        <end position="287"/>
    </location>
</feature>
<accession>X6LZQ8</accession>
<dbReference type="AlphaFoldDB" id="X6LZQ8"/>
<sequence>VCILHFHPSMRRSPTIFSCDVSWISPREHEREILFARSYIHYINDDQKNNEIAAWNAKIESEDEHTQTILLTWARYDEYIQQTLQISAMWKNPIDLNLAFVLLFEIYTDIDTVNILLGGFHIWKKKRNNEQRYNEKKKQFMAHRCCNHNINLFSIFLFENKIIKATAVEFATIHTINSGLPIKLLLKELYTVLFFLYCSKNFMHLEKYIDSNGVLKNKLKKNYKSSKLSSRLFAILLLQTKKKMDAVTLKLGIWLHFTKIFVLSQSNTLDRQTNPKKMARERCKKNNSKLVSKSSRKSRTDQQF</sequence>